<dbReference type="Gene3D" id="3.40.50.10240">
    <property type="entry name" value="Thiamin pyrophosphokinase, catalytic domain"/>
    <property type="match status" value="2"/>
</dbReference>
<dbReference type="GO" id="GO:0016301">
    <property type="term" value="F:kinase activity"/>
    <property type="evidence" value="ECO:0007669"/>
    <property type="project" value="UniProtKB-KW"/>
</dbReference>
<evidence type="ECO:0000256" key="4">
    <source>
        <dbReference type="ARBA" id="ARBA00022840"/>
    </source>
</evidence>
<dbReference type="AlphaFoldDB" id="A0A261F1D4"/>
<reference evidence="7 8" key="1">
    <citation type="journal article" date="2017" name="BMC Genomics">
        <title>Comparative genomic and phylogenomic analyses of the Bifidobacteriaceae family.</title>
        <authorList>
            <person name="Lugli G.A."/>
            <person name="Milani C."/>
            <person name="Turroni F."/>
            <person name="Duranti S."/>
            <person name="Mancabelli L."/>
            <person name="Mangifesta M."/>
            <person name="Ferrario C."/>
            <person name="Modesto M."/>
            <person name="Mattarelli P."/>
            <person name="Jiri K."/>
            <person name="van Sinderen D."/>
            <person name="Ventura M."/>
        </authorList>
    </citation>
    <scope>NUCLEOTIDE SEQUENCE [LARGE SCALE GENOMIC DNA]</scope>
    <source>
        <strain evidence="7 8">DSM 24744</strain>
    </source>
</reference>
<evidence type="ECO:0000256" key="3">
    <source>
        <dbReference type="ARBA" id="ARBA00022777"/>
    </source>
</evidence>
<sequence length="330" mass="33885">MTFMTDFDASATRAEHSPWHPDASSPRSSHESSAAHPRAPRNVCVVLGAGDYYGSEANSLRLAGLMPADCAVDCAAKHTATRPLVIAADGGLDHAAALGLTPDFVIGDFDSVRSRLDIARNNADAAAAAATTAAALAPFISGTLASGAFAGTPVITLPSQKDDADMLSALKAGWAAGAREFHIVGGLGGRLDHTLGNVQLLTFISRAGGSAFLYGSRITATAVTNGSVRFSPAPVPQFPMVSVFSADNESHGVCIRGLKYEVSDFTVSNAIAQLSNELVGLDASISVEHGTLIVTYPAAIAPPVVTNGVVTADTLGVLSTHVSSRLRASF</sequence>
<keyword evidence="2" id="KW-0547">Nucleotide-binding</keyword>
<evidence type="ECO:0000256" key="2">
    <source>
        <dbReference type="ARBA" id="ARBA00022741"/>
    </source>
</evidence>
<evidence type="ECO:0000313" key="8">
    <source>
        <dbReference type="Proteomes" id="UP000216454"/>
    </source>
</evidence>
<keyword evidence="4" id="KW-0067">ATP-binding</keyword>
<dbReference type="SUPFAM" id="SSF63999">
    <property type="entry name" value="Thiamin pyrophosphokinase, catalytic domain"/>
    <property type="match status" value="1"/>
</dbReference>
<protein>
    <submittedName>
        <fullName evidence="7">Thiamine pyrophosphokinase</fullName>
    </submittedName>
</protein>
<dbReference type="InterPro" id="IPR036759">
    <property type="entry name" value="TPK_catalytic_sf"/>
</dbReference>
<dbReference type="InterPro" id="IPR007373">
    <property type="entry name" value="Thiamin_PyroPKinase_B1-bd"/>
</dbReference>
<dbReference type="GO" id="GO:0030975">
    <property type="term" value="F:thiamine binding"/>
    <property type="evidence" value="ECO:0007669"/>
    <property type="project" value="InterPro"/>
</dbReference>
<dbReference type="CDD" id="cd07995">
    <property type="entry name" value="TPK"/>
    <property type="match status" value="1"/>
</dbReference>
<dbReference type="Pfam" id="PF04263">
    <property type="entry name" value="TPK_catalytic"/>
    <property type="match status" value="1"/>
</dbReference>
<organism evidence="7 8">
    <name type="scientific">Pseudoscardovia suis</name>
    <dbReference type="NCBI Taxonomy" id="987063"/>
    <lineage>
        <taxon>Bacteria</taxon>
        <taxon>Bacillati</taxon>
        <taxon>Actinomycetota</taxon>
        <taxon>Actinomycetes</taxon>
        <taxon>Bifidobacteriales</taxon>
        <taxon>Bifidobacteriaceae</taxon>
        <taxon>Pseudoscardovia</taxon>
    </lineage>
</organism>
<evidence type="ECO:0000256" key="5">
    <source>
        <dbReference type="SAM" id="MobiDB-lite"/>
    </source>
</evidence>
<dbReference type="EMBL" id="MWWQ01000005">
    <property type="protein sequence ID" value="OZG52736.1"/>
    <property type="molecule type" value="Genomic_DNA"/>
</dbReference>
<evidence type="ECO:0000256" key="1">
    <source>
        <dbReference type="ARBA" id="ARBA00022679"/>
    </source>
</evidence>
<gene>
    <name evidence="7" type="ORF">PSSU_0354</name>
</gene>
<proteinExistence type="predicted"/>
<dbReference type="GO" id="GO:0009229">
    <property type="term" value="P:thiamine diphosphate biosynthetic process"/>
    <property type="evidence" value="ECO:0007669"/>
    <property type="project" value="InterPro"/>
</dbReference>
<keyword evidence="8" id="KW-1185">Reference proteome</keyword>
<dbReference type="SMART" id="SM00983">
    <property type="entry name" value="TPK_B1_binding"/>
    <property type="match status" value="1"/>
</dbReference>
<dbReference type="GO" id="GO:0005524">
    <property type="term" value="F:ATP binding"/>
    <property type="evidence" value="ECO:0007669"/>
    <property type="project" value="UniProtKB-KW"/>
</dbReference>
<keyword evidence="3 7" id="KW-0418">Kinase</keyword>
<comment type="caution">
    <text evidence="7">The sequence shown here is derived from an EMBL/GenBank/DDBJ whole genome shotgun (WGS) entry which is preliminary data.</text>
</comment>
<name>A0A261F1D4_9BIFI</name>
<dbReference type="GO" id="GO:0006772">
    <property type="term" value="P:thiamine metabolic process"/>
    <property type="evidence" value="ECO:0007669"/>
    <property type="project" value="InterPro"/>
</dbReference>
<dbReference type="InterPro" id="IPR006282">
    <property type="entry name" value="Thi_PPkinase"/>
</dbReference>
<dbReference type="GO" id="GO:0004788">
    <property type="term" value="F:thiamine diphosphokinase activity"/>
    <property type="evidence" value="ECO:0007669"/>
    <property type="project" value="InterPro"/>
</dbReference>
<keyword evidence="1" id="KW-0808">Transferase</keyword>
<feature type="region of interest" description="Disordered" evidence="5">
    <location>
        <begin position="1"/>
        <end position="36"/>
    </location>
</feature>
<evidence type="ECO:0000313" key="7">
    <source>
        <dbReference type="EMBL" id="OZG52736.1"/>
    </source>
</evidence>
<dbReference type="RefSeq" id="WP_144441841.1">
    <property type="nucleotide sequence ID" value="NZ_MWWQ01000005.1"/>
</dbReference>
<dbReference type="InterPro" id="IPR053149">
    <property type="entry name" value="TPK"/>
</dbReference>
<feature type="domain" description="Thiamin pyrophosphokinase thiamin-binding" evidence="6">
    <location>
        <begin position="226"/>
        <end position="293"/>
    </location>
</feature>
<dbReference type="OrthoDB" id="9804377at2"/>
<dbReference type="Proteomes" id="UP000216454">
    <property type="component" value="Unassembled WGS sequence"/>
</dbReference>
<accession>A0A261F1D4</accession>
<dbReference type="PANTHER" id="PTHR41299">
    <property type="entry name" value="THIAMINE PYROPHOSPHOKINASE"/>
    <property type="match status" value="1"/>
</dbReference>
<feature type="compositionally biased region" description="Low complexity" evidence="5">
    <location>
        <begin position="21"/>
        <end position="36"/>
    </location>
</feature>
<dbReference type="InterPro" id="IPR007371">
    <property type="entry name" value="TPK_catalytic"/>
</dbReference>
<evidence type="ECO:0000259" key="6">
    <source>
        <dbReference type="SMART" id="SM00983"/>
    </source>
</evidence>
<dbReference type="PANTHER" id="PTHR41299:SF1">
    <property type="entry name" value="THIAMINE PYROPHOSPHOKINASE"/>
    <property type="match status" value="1"/>
</dbReference>